<name>A0A0H5SGG2_HERHM</name>
<keyword evidence="1" id="KW-0408">Iron</keyword>
<sequence>MKMKNPVQGVKSLYYAKDNQKYIIADTPDIGVLKSLGIVKNAIVFKKMTHKLGGPVLLMVESSQIAIGKDIAEKILVRG</sequence>
<dbReference type="Proteomes" id="UP000236497">
    <property type="component" value="Unassembled WGS sequence"/>
</dbReference>
<dbReference type="AlphaFoldDB" id="A0A0H5SGG2"/>
<evidence type="ECO:0000256" key="1">
    <source>
        <dbReference type="ARBA" id="ARBA00023004"/>
    </source>
</evidence>
<protein>
    <recommendedName>
        <fullName evidence="2">Ferrous iron transporter FeoA-like domain-containing protein</fullName>
    </recommendedName>
</protein>
<dbReference type="RefSeq" id="WP_103202226.1">
    <property type="nucleotide sequence ID" value="NZ_CVTD020000010.1"/>
</dbReference>
<accession>A0A0H5SGG2</accession>
<dbReference type="InterPro" id="IPR007167">
    <property type="entry name" value="Fe-transptr_FeoA-like"/>
</dbReference>
<dbReference type="GO" id="GO:0046914">
    <property type="term" value="F:transition metal ion binding"/>
    <property type="evidence" value="ECO:0007669"/>
    <property type="project" value="InterPro"/>
</dbReference>
<organism evidence="3 4">
    <name type="scientific">Herbinix hemicellulosilytica</name>
    <dbReference type="NCBI Taxonomy" id="1564487"/>
    <lineage>
        <taxon>Bacteria</taxon>
        <taxon>Bacillati</taxon>
        <taxon>Bacillota</taxon>
        <taxon>Clostridia</taxon>
        <taxon>Lachnospirales</taxon>
        <taxon>Lachnospiraceae</taxon>
        <taxon>Herbinix</taxon>
    </lineage>
</organism>
<dbReference type="Pfam" id="PF04023">
    <property type="entry name" value="FeoA"/>
    <property type="match status" value="1"/>
</dbReference>
<evidence type="ECO:0000313" key="3">
    <source>
        <dbReference type="EMBL" id="CRZ34115.1"/>
    </source>
</evidence>
<dbReference type="InterPro" id="IPR038157">
    <property type="entry name" value="FeoA_core_dom"/>
</dbReference>
<reference evidence="3 4" key="1">
    <citation type="submission" date="2015-06" db="EMBL/GenBank/DDBJ databases">
        <authorList>
            <person name="Wibberg Daniel"/>
        </authorList>
    </citation>
    <scope>NUCLEOTIDE SEQUENCE [LARGE SCALE GENOMIC DNA]</scope>
    <source>
        <strain evidence="3 4">T3/55T</strain>
    </source>
</reference>
<dbReference type="SUPFAM" id="SSF50037">
    <property type="entry name" value="C-terminal domain of transcriptional repressors"/>
    <property type="match status" value="1"/>
</dbReference>
<gene>
    <name evidence="3" type="ORF">HHT355_0912</name>
</gene>
<evidence type="ECO:0000259" key="2">
    <source>
        <dbReference type="SMART" id="SM00899"/>
    </source>
</evidence>
<dbReference type="EMBL" id="CVTD020000010">
    <property type="protein sequence ID" value="CRZ34115.1"/>
    <property type="molecule type" value="Genomic_DNA"/>
</dbReference>
<dbReference type="OrthoDB" id="5984at2"/>
<evidence type="ECO:0000313" key="4">
    <source>
        <dbReference type="Proteomes" id="UP000236497"/>
    </source>
</evidence>
<proteinExistence type="predicted"/>
<dbReference type="InterPro" id="IPR008988">
    <property type="entry name" value="Transcriptional_repressor_C"/>
</dbReference>
<dbReference type="Gene3D" id="2.30.30.90">
    <property type="match status" value="1"/>
</dbReference>
<feature type="domain" description="Ferrous iron transporter FeoA-like" evidence="2">
    <location>
        <begin position="11"/>
        <end position="79"/>
    </location>
</feature>
<keyword evidence="4" id="KW-1185">Reference proteome</keyword>
<dbReference type="SMART" id="SM00899">
    <property type="entry name" value="FeoA"/>
    <property type="match status" value="1"/>
</dbReference>